<dbReference type="InParanoid" id="S8FGL2"/>
<reference evidence="2 3" key="1">
    <citation type="journal article" date="2012" name="Science">
        <title>The Paleozoic origin of enzymatic lignin decomposition reconstructed from 31 fungal genomes.</title>
        <authorList>
            <person name="Floudas D."/>
            <person name="Binder M."/>
            <person name="Riley R."/>
            <person name="Barry K."/>
            <person name="Blanchette R.A."/>
            <person name="Henrissat B."/>
            <person name="Martinez A.T."/>
            <person name="Otillar R."/>
            <person name="Spatafora J.W."/>
            <person name="Yadav J.S."/>
            <person name="Aerts A."/>
            <person name="Benoit I."/>
            <person name="Boyd A."/>
            <person name="Carlson A."/>
            <person name="Copeland A."/>
            <person name="Coutinho P.M."/>
            <person name="de Vries R.P."/>
            <person name="Ferreira P."/>
            <person name="Findley K."/>
            <person name="Foster B."/>
            <person name="Gaskell J."/>
            <person name="Glotzer D."/>
            <person name="Gorecki P."/>
            <person name="Heitman J."/>
            <person name="Hesse C."/>
            <person name="Hori C."/>
            <person name="Igarashi K."/>
            <person name="Jurgens J.A."/>
            <person name="Kallen N."/>
            <person name="Kersten P."/>
            <person name="Kohler A."/>
            <person name="Kuees U."/>
            <person name="Kumar T.K.A."/>
            <person name="Kuo A."/>
            <person name="LaButti K."/>
            <person name="Larrondo L.F."/>
            <person name="Lindquist E."/>
            <person name="Ling A."/>
            <person name="Lombard V."/>
            <person name="Lucas S."/>
            <person name="Lundell T."/>
            <person name="Martin R."/>
            <person name="McLaughlin D.J."/>
            <person name="Morgenstern I."/>
            <person name="Morin E."/>
            <person name="Murat C."/>
            <person name="Nagy L.G."/>
            <person name="Nolan M."/>
            <person name="Ohm R.A."/>
            <person name="Patyshakuliyeva A."/>
            <person name="Rokas A."/>
            <person name="Ruiz-Duenas F.J."/>
            <person name="Sabat G."/>
            <person name="Salamov A."/>
            <person name="Samejima M."/>
            <person name="Schmutz J."/>
            <person name="Slot J.C."/>
            <person name="St John F."/>
            <person name="Stenlid J."/>
            <person name="Sun H."/>
            <person name="Sun S."/>
            <person name="Syed K."/>
            <person name="Tsang A."/>
            <person name="Wiebenga A."/>
            <person name="Young D."/>
            <person name="Pisabarro A."/>
            <person name="Eastwood D.C."/>
            <person name="Martin F."/>
            <person name="Cullen D."/>
            <person name="Grigoriev I.V."/>
            <person name="Hibbett D.S."/>
        </authorList>
    </citation>
    <scope>NUCLEOTIDE SEQUENCE</scope>
    <source>
        <strain evidence="3">FP-58527</strain>
    </source>
</reference>
<gene>
    <name evidence="2" type="ORF">FOMPIDRAFT_1052315</name>
</gene>
<proteinExistence type="predicted"/>
<evidence type="ECO:0000313" key="2">
    <source>
        <dbReference type="EMBL" id="EPS97544.1"/>
    </source>
</evidence>
<evidence type="ECO:0000256" key="1">
    <source>
        <dbReference type="SAM" id="MobiDB-lite"/>
    </source>
</evidence>
<feature type="compositionally biased region" description="Polar residues" evidence="1">
    <location>
        <begin position="108"/>
        <end position="119"/>
    </location>
</feature>
<dbReference type="AlphaFoldDB" id="S8FGL2"/>
<dbReference type="EMBL" id="KE504175">
    <property type="protein sequence ID" value="EPS97544.1"/>
    <property type="molecule type" value="Genomic_DNA"/>
</dbReference>
<protein>
    <submittedName>
        <fullName evidence="2">Uncharacterized protein</fullName>
    </submittedName>
</protein>
<dbReference type="eggNOG" id="ENOG502SXCI">
    <property type="taxonomic scope" value="Eukaryota"/>
</dbReference>
<keyword evidence="3" id="KW-1185">Reference proteome</keyword>
<organism evidence="2 3">
    <name type="scientific">Fomitopsis schrenkii</name>
    <name type="common">Brown rot fungus</name>
    <dbReference type="NCBI Taxonomy" id="2126942"/>
    <lineage>
        <taxon>Eukaryota</taxon>
        <taxon>Fungi</taxon>
        <taxon>Dikarya</taxon>
        <taxon>Basidiomycota</taxon>
        <taxon>Agaricomycotina</taxon>
        <taxon>Agaricomycetes</taxon>
        <taxon>Polyporales</taxon>
        <taxon>Fomitopsis</taxon>
    </lineage>
</organism>
<evidence type="ECO:0000313" key="3">
    <source>
        <dbReference type="Proteomes" id="UP000015241"/>
    </source>
</evidence>
<feature type="region of interest" description="Disordered" evidence="1">
    <location>
        <begin position="1"/>
        <end position="119"/>
    </location>
</feature>
<feature type="compositionally biased region" description="Basic and acidic residues" evidence="1">
    <location>
        <begin position="76"/>
        <end position="86"/>
    </location>
</feature>
<name>S8FGL2_FOMSC</name>
<accession>S8FGL2</accession>
<dbReference type="Proteomes" id="UP000015241">
    <property type="component" value="Unassembled WGS sequence"/>
</dbReference>
<feature type="compositionally biased region" description="Polar residues" evidence="1">
    <location>
        <begin position="20"/>
        <end position="38"/>
    </location>
</feature>
<dbReference type="OrthoDB" id="3224585at2759"/>
<sequence>MDTTRADYIGGRPDDVGDNAQHTTTDNQKFKKQSQTISRPPVTDHNINDEYMRDPPNNMNMPGEESTRAKALGIKEGAREETDPKQEGVLGDEPNGRVKKDAALGSAANENTVHQNATS</sequence>
<dbReference type="HOGENOM" id="CLU_166265_0_0_1"/>